<dbReference type="InterPro" id="IPR044851">
    <property type="entry name" value="Wax_synthase"/>
</dbReference>
<comment type="subcellular location">
    <subcellularLocation>
        <location evidence="1">Membrane</location>
        <topology evidence="1">Multi-pass membrane protein</topology>
    </subcellularLocation>
</comment>
<name>A0A7N0U1Q9_KALFE</name>
<feature type="transmembrane region" description="Helical" evidence="9">
    <location>
        <begin position="155"/>
        <end position="175"/>
    </location>
</feature>
<feature type="transmembrane region" description="Helical" evidence="9">
    <location>
        <begin position="33"/>
        <end position="53"/>
    </location>
</feature>
<protein>
    <recommendedName>
        <fullName evidence="10">Wax synthase domain-containing protein</fullName>
    </recommendedName>
</protein>
<dbReference type="GO" id="GO:0008374">
    <property type="term" value="F:O-acyltransferase activity"/>
    <property type="evidence" value="ECO:0007669"/>
    <property type="project" value="InterPro"/>
</dbReference>
<dbReference type="Gramene" id="Kaladp0051s0054.1.v1.1">
    <property type="protein sequence ID" value="Kaladp0051s0054.1.v1.1"/>
    <property type="gene ID" value="Kaladp0051s0054.v1.1"/>
</dbReference>
<feature type="transmembrane region" description="Helical" evidence="9">
    <location>
        <begin position="6"/>
        <end position="26"/>
    </location>
</feature>
<dbReference type="AlphaFoldDB" id="A0A7N0U1Q9"/>
<dbReference type="GO" id="GO:0006629">
    <property type="term" value="P:lipid metabolic process"/>
    <property type="evidence" value="ECO:0007669"/>
    <property type="project" value="UniProtKB-KW"/>
</dbReference>
<keyword evidence="5 9" id="KW-1133">Transmembrane helix</keyword>
<evidence type="ECO:0000256" key="9">
    <source>
        <dbReference type="SAM" id="Phobius"/>
    </source>
</evidence>
<evidence type="ECO:0000256" key="3">
    <source>
        <dbReference type="ARBA" id="ARBA00022679"/>
    </source>
</evidence>
<feature type="transmembrane region" description="Helical" evidence="9">
    <location>
        <begin position="125"/>
        <end position="143"/>
    </location>
</feature>
<dbReference type="GO" id="GO:0016020">
    <property type="term" value="C:membrane"/>
    <property type="evidence" value="ECO:0007669"/>
    <property type="project" value="UniProtKB-SubCell"/>
</dbReference>
<keyword evidence="8" id="KW-0012">Acyltransferase</keyword>
<keyword evidence="3" id="KW-0808">Transferase</keyword>
<evidence type="ECO:0000256" key="8">
    <source>
        <dbReference type="ARBA" id="ARBA00023315"/>
    </source>
</evidence>
<evidence type="ECO:0000256" key="4">
    <source>
        <dbReference type="ARBA" id="ARBA00022692"/>
    </source>
</evidence>
<comment type="similarity">
    <text evidence="2">Belongs to the wax synthase family.</text>
</comment>
<dbReference type="Proteomes" id="UP000594263">
    <property type="component" value="Unplaced"/>
</dbReference>
<evidence type="ECO:0000256" key="2">
    <source>
        <dbReference type="ARBA" id="ARBA00007282"/>
    </source>
</evidence>
<evidence type="ECO:0000259" key="10">
    <source>
        <dbReference type="Pfam" id="PF13813"/>
    </source>
</evidence>
<evidence type="ECO:0000256" key="7">
    <source>
        <dbReference type="ARBA" id="ARBA00023136"/>
    </source>
</evidence>
<dbReference type="PANTHER" id="PTHR31595">
    <property type="entry name" value="LONG-CHAIN-ALCOHOL O-FATTY-ACYLTRANSFERASE 3-RELATED"/>
    <property type="match status" value="1"/>
</dbReference>
<evidence type="ECO:0000256" key="6">
    <source>
        <dbReference type="ARBA" id="ARBA00023098"/>
    </source>
</evidence>
<keyword evidence="12" id="KW-1185">Reference proteome</keyword>
<reference evidence="11" key="1">
    <citation type="submission" date="2021-01" db="UniProtKB">
        <authorList>
            <consortium name="EnsemblPlants"/>
        </authorList>
    </citation>
    <scope>IDENTIFICATION</scope>
</reference>
<proteinExistence type="inferred from homology"/>
<dbReference type="PANTHER" id="PTHR31595:SF70">
    <property type="entry name" value="LONG-CHAIN-ALCOHOL O-FATTY-ACYLTRANSFERASE 3-RELATED"/>
    <property type="match status" value="1"/>
</dbReference>
<dbReference type="EnsemblPlants" id="Kaladp0051s0054.1.v1.1">
    <property type="protein sequence ID" value="Kaladp0051s0054.1.v1.1"/>
    <property type="gene ID" value="Kaladp0051s0054.v1.1"/>
</dbReference>
<feature type="domain" description="Wax synthase" evidence="10">
    <location>
        <begin position="188"/>
        <end position="231"/>
    </location>
</feature>
<dbReference type="InterPro" id="IPR032805">
    <property type="entry name" value="Wax_synthase_dom"/>
</dbReference>
<organism evidence="11 12">
    <name type="scientific">Kalanchoe fedtschenkoi</name>
    <name type="common">Lavender scallops</name>
    <name type="synonym">South American air plant</name>
    <dbReference type="NCBI Taxonomy" id="63787"/>
    <lineage>
        <taxon>Eukaryota</taxon>
        <taxon>Viridiplantae</taxon>
        <taxon>Streptophyta</taxon>
        <taxon>Embryophyta</taxon>
        <taxon>Tracheophyta</taxon>
        <taxon>Spermatophyta</taxon>
        <taxon>Magnoliopsida</taxon>
        <taxon>eudicotyledons</taxon>
        <taxon>Gunneridae</taxon>
        <taxon>Pentapetalae</taxon>
        <taxon>Saxifragales</taxon>
        <taxon>Crassulaceae</taxon>
        <taxon>Kalanchoe</taxon>
    </lineage>
</organism>
<keyword evidence="7 9" id="KW-0472">Membrane</keyword>
<evidence type="ECO:0000256" key="1">
    <source>
        <dbReference type="ARBA" id="ARBA00004141"/>
    </source>
</evidence>
<sequence length="240" mass="27272">METELQRFLQVWSTATASLCYCYYVVSGIPKGFTRLISILPVITLFTLLPFSLQTFHLGAPTAFIFLWLANFKLLLFAFDLGPLSPNPNPKPISLFLATASFPINLREIKIPNPPTPNRLNKSSFILLVKLILVFSVICLFQFDYKRILHPDVVLAVYCFYMYLAVETVLALSVAPVRALLGRRFEVDPQFNAPYLSTSLQDFWGRRWNLMVPLILRPSVYGPVRRLLASTTGPRTASFF</sequence>
<evidence type="ECO:0000313" key="11">
    <source>
        <dbReference type="EnsemblPlants" id="Kaladp0051s0054.1.v1.1"/>
    </source>
</evidence>
<keyword evidence="4 9" id="KW-0812">Transmembrane</keyword>
<dbReference type="Pfam" id="PF13813">
    <property type="entry name" value="MBOAT_2"/>
    <property type="match status" value="1"/>
</dbReference>
<evidence type="ECO:0000256" key="5">
    <source>
        <dbReference type="ARBA" id="ARBA00022989"/>
    </source>
</evidence>
<evidence type="ECO:0000313" key="12">
    <source>
        <dbReference type="Proteomes" id="UP000594263"/>
    </source>
</evidence>
<accession>A0A7N0U1Q9</accession>
<dbReference type="OMA" id="HATEEMH"/>
<keyword evidence="6" id="KW-0443">Lipid metabolism</keyword>